<protein>
    <submittedName>
        <fullName evidence="1">Uncharacterized protein</fullName>
    </submittedName>
</protein>
<keyword evidence="2" id="KW-1185">Reference proteome</keyword>
<gene>
    <name evidence="1" type="ORF">DN068_07055</name>
</gene>
<dbReference type="EMBL" id="QKTW01000010">
    <property type="protein sequence ID" value="PZF73748.1"/>
    <property type="molecule type" value="Genomic_DNA"/>
</dbReference>
<evidence type="ECO:0000313" key="2">
    <source>
        <dbReference type="Proteomes" id="UP000248745"/>
    </source>
</evidence>
<evidence type="ECO:0000313" key="1">
    <source>
        <dbReference type="EMBL" id="PZF73748.1"/>
    </source>
</evidence>
<accession>A0A2W2B179</accession>
<dbReference type="AlphaFoldDB" id="A0A2W2B179"/>
<organism evidence="1 2">
    <name type="scientific">Taibaiella soli</name>
    <dbReference type="NCBI Taxonomy" id="1649169"/>
    <lineage>
        <taxon>Bacteria</taxon>
        <taxon>Pseudomonadati</taxon>
        <taxon>Bacteroidota</taxon>
        <taxon>Chitinophagia</taxon>
        <taxon>Chitinophagales</taxon>
        <taxon>Chitinophagaceae</taxon>
        <taxon>Taibaiella</taxon>
    </lineage>
</organism>
<comment type="caution">
    <text evidence="1">The sequence shown here is derived from an EMBL/GenBank/DDBJ whole genome shotgun (WGS) entry which is preliminary data.</text>
</comment>
<sequence>MKKKRLIPKFILVLVIFLIPCLLLSSKVFGLCEGDSLRITVFDSRTGRPWPNALIQFEKTRVIGITDSLGRAIIEWKYFEKSININVKATCHKHKHIHLKHGIGNIEIYLRWRDCYIDDDDEI</sequence>
<name>A0A2W2B179_9BACT</name>
<dbReference type="Proteomes" id="UP000248745">
    <property type="component" value="Unassembled WGS sequence"/>
</dbReference>
<reference evidence="1 2" key="1">
    <citation type="submission" date="2018-06" db="EMBL/GenBank/DDBJ databases">
        <title>Mucibacter soli gen. nov., sp. nov., a new member of the family Chitinophagaceae producing mucin.</title>
        <authorList>
            <person name="Kim M.-K."/>
            <person name="Park S."/>
            <person name="Kim T.-S."/>
            <person name="Joung Y."/>
            <person name="Han J.-H."/>
            <person name="Kim S.B."/>
        </authorList>
    </citation>
    <scope>NUCLEOTIDE SEQUENCE [LARGE SCALE GENOMIC DNA]</scope>
    <source>
        <strain evidence="1 2">R1-15</strain>
    </source>
</reference>
<proteinExistence type="predicted"/>